<proteinExistence type="predicted"/>
<keyword evidence="2" id="KW-1185">Reference proteome</keyword>
<evidence type="ECO:0008006" key="3">
    <source>
        <dbReference type="Google" id="ProtNLM"/>
    </source>
</evidence>
<dbReference type="InterPro" id="IPR035965">
    <property type="entry name" value="PAS-like_dom_sf"/>
</dbReference>
<dbReference type="AlphaFoldDB" id="A0A7Y0BPB3"/>
<sequence>MFDRPDVAAIMEALSCDEIDQLPFGAIKLDKDDRVVFYSKREAIASGMGERGQVGRDFFKDIAPCFATDEFLGLVAEARSAPDFSMELYKIGDFADSEAELHIRLFSTHDQALWMLIERESDMVAAN</sequence>
<name>A0A7Y0BPB3_9SPHN</name>
<dbReference type="EMBL" id="JABBGM010000003">
    <property type="protein sequence ID" value="NML93989.1"/>
    <property type="molecule type" value="Genomic_DNA"/>
</dbReference>
<organism evidence="1 2">
    <name type="scientific">Novosphingobium olei</name>
    <dbReference type="NCBI Taxonomy" id="2728851"/>
    <lineage>
        <taxon>Bacteria</taxon>
        <taxon>Pseudomonadati</taxon>
        <taxon>Pseudomonadota</taxon>
        <taxon>Alphaproteobacteria</taxon>
        <taxon>Sphingomonadales</taxon>
        <taxon>Sphingomonadaceae</taxon>
        <taxon>Novosphingobium</taxon>
    </lineage>
</organism>
<comment type="caution">
    <text evidence="1">The sequence shown here is derived from an EMBL/GenBank/DDBJ whole genome shotgun (WGS) entry which is preliminary data.</text>
</comment>
<dbReference type="Gene3D" id="3.30.450.20">
    <property type="entry name" value="PAS domain"/>
    <property type="match status" value="1"/>
</dbReference>
<gene>
    <name evidence="1" type="ORF">HHL27_09960</name>
</gene>
<evidence type="ECO:0000313" key="2">
    <source>
        <dbReference type="Proteomes" id="UP000583556"/>
    </source>
</evidence>
<dbReference type="SUPFAM" id="SSF55785">
    <property type="entry name" value="PYP-like sensor domain (PAS domain)"/>
    <property type="match status" value="1"/>
</dbReference>
<dbReference type="RefSeq" id="WP_169493239.1">
    <property type="nucleotide sequence ID" value="NZ_AP029021.1"/>
</dbReference>
<dbReference type="Proteomes" id="UP000583556">
    <property type="component" value="Unassembled WGS sequence"/>
</dbReference>
<evidence type="ECO:0000313" key="1">
    <source>
        <dbReference type="EMBL" id="NML93989.1"/>
    </source>
</evidence>
<accession>A0A7Y0BPB3</accession>
<protein>
    <recommendedName>
        <fullName evidence="3">Photoactive yellow protein</fullName>
    </recommendedName>
</protein>
<reference evidence="1 2" key="1">
    <citation type="submission" date="2020-04" db="EMBL/GenBank/DDBJ databases">
        <title>Novosphingobium sp. TW-4 isolated from soil.</title>
        <authorList>
            <person name="Dahal R.H."/>
            <person name="Chaudhary D.K."/>
        </authorList>
    </citation>
    <scope>NUCLEOTIDE SEQUENCE [LARGE SCALE GENOMIC DNA]</scope>
    <source>
        <strain evidence="1 2">TW-4</strain>
    </source>
</reference>